<gene>
    <name evidence="1" type="ORF">SAMN05421812_1272</name>
</gene>
<evidence type="ECO:0000313" key="2">
    <source>
        <dbReference type="Proteomes" id="UP000198362"/>
    </source>
</evidence>
<dbReference type="RefSeq" id="WP_089255467.1">
    <property type="nucleotide sequence ID" value="NZ_FZPH01000027.1"/>
</dbReference>
<dbReference type="AlphaFoldDB" id="A0A239PGT5"/>
<evidence type="ECO:0000313" key="1">
    <source>
        <dbReference type="EMBL" id="SNT65794.1"/>
    </source>
</evidence>
<dbReference type="OrthoDB" id="5124141at2"/>
<dbReference type="Proteomes" id="UP000198362">
    <property type="component" value="Unassembled WGS sequence"/>
</dbReference>
<accession>A0A239PGT5</accession>
<evidence type="ECO:0008006" key="3">
    <source>
        <dbReference type="Google" id="ProtNLM"/>
    </source>
</evidence>
<proteinExistence type="predicted"/>
<organism evidence="1 2">
    <name type="scientific">Asanoa hainanensis</name>
    <dbReference type="NCBI Taxonomy" id="560556"/>
    <lineage>
        <taxon>Bacteria</taxon>
        <taxon>Bacillati</taxon>
        <taxon>Actinomycetota</taxon>
        <taxon>Actinomycetes</taxon>
        <taxon>Micromonosporales</taxon>
        <taxon>Micromonosporaceae</taxon>
        <taxon>Asanoa</taxon>
    </lineage>
</organism>
<reference evidence="1 2" key="1">
    <citation type="submission" date="2017-06" db="EMBL/GenBank/DDBJ databases">
        <authorList>
            <person name="Kim H.J."/>
            <person name="Triplett B.A."/>
        </authorList>
    </citation>
    <scope>NUCLEOTIDE SEQUENCE [LARGE SCALE GENOMIC DNA]</scope>
    <source>
        <strain evidence="1 2">CGMCC 4.5593</strain>
    </source>
</reference>
<dbReference type="EMBL" id="FZPH01000027">
    <property type="protein sequence ID" value="SNT65794.1"/>
    <property type="molecule type" value="Genomic_DNA"/>
</dbReference>
<sequence length="171" mass="19001">MNERPLVFLDVDGPLIPFRARPTAYARRPADEATGNPLLERLDPADGERLLALGCQLVWATTWMADANEVVAPRLGLPALPVVEWPDDDEAPHGLHWKTAFLSRWAGARPFVWLDDELTEVDRRWVEAHHPAPALLHRVDPLQGLTDADFAAVGAWVGPRSIPPGYRSLPN</sequence>
<dbReference type="Pfam" id="PF18143">
    <property type="entry name" value="HAD_SAK_2"/>
    <property type="match status" value="1"/>
</dbReference>
<protein>
    <recommendedName>
        <fullName evidence="3">Secreted protein</fullName>
    </recommendedName>
</protein>
<keyword evidence="2" id="KW-1185">Reference proteome</keyword>
<name>A0A239PGT5_9ACTN</name>